<feature type="domain" description="Histidine kinase" evidence="10">
    <location>
        <begin position="247"/>
        <end position="450"/>
    </location>
</feature>
<keyword evidence="5" id="KW-0547">Nucleotide-binding</keyword>
<protein>
    <recommendedName>
        <fullName evidence="2">histidine kinase</fullName>
        <ecNumber evidence="2">2.7.13.3</ecNumber>
    </recommendedName>
</protein>
<evidence type="ECO:0000256" key="1">
    <source>
        <dbReference type="ARBA" id="ARBA00000085"/>
    </source>
</evidence>
<keyword evidence="9" id="KW-0472">Membrane</keyword>
<evidence type="ECO:0000313" key="11">
    <source>
        <dbReference type="EMBL" id="MFD2043555.1"/>
    </source>
</evidence>
<feature type="transmembrane region" description="Helical" evidence="9">
    <location>
        <begin position="193"/>
        <end position="212"/>
    </location>
</feature>
<keyword evidence="4" id="KW-0808">Transferase</keyword>
<evidence type="ECO:0000256" key="8">
    <source>
        <dbReference type="ARBA" id="ARBA00023012"/>
    </source>
</evidence>
<evidence type="ECO:0000256" key="2">
    <source>
        <dbReference type="ARBA" id="ARBA00012438"/>
    </source>
</evidence>
<evidence type="ECO:0000256" key="3">
    <source>
        <dbReference type="ARBA" id="ARBA00022553"/>
    </source>
</evidence>
<dbReference type="InterPro" id="IPR005467">
    <property type="entry name" value="His_kinase_dom"/>
</dbReference>
<dbReference type="Pfam" id="PF00512">
    <property type="entry name" value="HisKA"/>
    <property type="match status" value="1"/>
</dbReference>
<keyword evidence="6 11" id="KW-0418">Kinase</keyword>
<gene>
    <name evidence="11" type="ORF">ACFSJF_04605</name>
</gene>
<dbReference type="SMART" id="SM00388">
    <property type="entry name" value="HisKA"/>
    <property type="match status" value="1"/>
</dbReference>
<evidence type="ECO:0000313" key="12">
    <source>
        <dbReference type="Proteomes" id="UP001597383"/>
    </source>
</evidence>
<dbReference type="CDD" id="cd00082">
    <property type="entry name" value="HisKA"/>
    <property type="match status" value="1"/>
</dbReference>
<feature type="transmembrane region" description="Helical" evidence="9">
    <location>
        <begin position="136"/>
        <end position="155"/>
    </location>
</feature>
<feature type="transmembrane region" description="Helical" evidence="9">
    <location>
        <begin position="7"/>
        <end position="27"/>
    </location>
</feature>
<dbReference type="InterPro" id="IPR003594">
    <property type="entry name" value="HATPase_dom"/>
</dbReference>
<keyword evidence="9" id="KW-0812">Transmembrane</keyword>
<dbReference type="InterPro" id="IPR036890">
    <property type="entry name" value="HATPase_C_sf"/>
</dbReference>
<dbReference type="EMBL" id="JBHUHQ010000009">
    <property type="protein sequence ID" value="MFD2043555.1"/>
    <property type="molecule type" value="Genomic_DNA"/>
</dbReference>
<dbReference type="Gene3D" id="3.30.565.10">
    <property type="entry name" value="Histidine kinase-like ATPase, C-terminal domain"/>
    <property type="match status" value="1"/>
</dbReference>
<evidence type="ECO:0000256" key="7">
    <source>
        <dbReference type="ARBA" id="ARBA00022840"/>
    </source>
</evidence>
<keyword evidence="9" id="KW-1133">Transmembrane helix</keyword>
<dbReference type="Gene3D" id="1.10.287.130">
    <property type="match status" value="1"/>
</dbReference>
<proteinExistence type="predicted"/>
<evidence type="ECO:0000256" key="5">
    <source>
        <dbReference type="ARBA" id="ARBA00022741"/>
    </source>
</evidence>
<feature type="transmembrane region" description="Helical" evidence="9">
    <location>
        <begin position="55"/>
        <end position="79"/>
    </location>
</feature>
<dbReference type="Pfam" id="PF02518">
    <property type="entry name" value="HATPase_c"/>
    <property type="match status" value="1"/>
</dbReference>
<feature type="transmembrane region" description="Helical" evidence="9">
    <location>
        <begin position="111"/>
        <end position="129"/>
    </location>
</feature>
<dbReference type="SMART" id="SM00387">
    <property type="entry name" value="HATPase_c"/>
    <property type="match status" value="1"/>
</dbReference>
<comment type="caution">
    <text evidence="11">The sequence shown here is derived from an EMBL/GenBank/DDBJ whole genome shotgun (WGS) entry which is preliminary data.</text>
</comment>
<reference evidence="12" key="1">
    <citation type="journal article" date="2019" name="Int. J. Syst. Evol. Microbiol.">
        <title>The Global Catalogue of Microorganisms (GCM) 10K type strain sequencing project: providing services to taxonomists for standard genome sequencing and annotation.</title>
        <authorList>
            <consortium name="The Broad Institute Genomics Platform"/>
            <consortium name="The Broad Institute Genome Sequencing Center for Infectious Disease"/>
            <person name="Wu L."/>
            <person name="Ma J."/>
        </authorList>
    </citation>
    <scope>NUCLEOTIDE SEQUENCE [LARGE SCALE GENOMIC DNA]</scope>
    <source>
        <strain evidence="12">R28</strain>
    </source>
</reference>
<evidence type="ECO:0000256" key="9">
    <source>
        <dbReference type="SAM" id="Phobius"/>
    </source>
</evidence>
<keyword evidence="8" id="KW-0902">Two-component regulatory system</keyword>
<evidence type="ECO:0000259" key="10">
    <source>
        <dbReference type="PROSITE" id="PS50109"/>
    </source>
</evidence>
<dbReference type="PANTHER" id="PTHR43547:SF2">
    <property type="entry name" value="HYBRID SIGNAL TRANSDUCTION HISTIDINE KINASE C"/>
    <property type="match status" value="1"/>
</dbReference>
<dbReference type="InterPro" id="IPR004358">
    <property type="entry name" value="Sig_transdc_His_kin-like_C"/>
</dbReference>
<dbReference type="RefSeq" id="WP_377555281.1">
    <property type="nucleotide sequence ID" value="NZ_JBHUHQ010000009.1"/>
</dbReference>
<dbReference type="GO" id="GO:0016301">
    <property type="term" value="F:kinase activity"/>
    <property type="evidence" value="ECO:0007669"/>
    <property type="project" value="UniProtKB-KW"/>
</dbReference>
<dbReference type="SUPFAM" id="SSF47384">
    <property type="entry name" value="Homodimeric domain of signal transducing histidine kinase"/>
    <property type="match status" value="1"/>
</dbReference>
<dbReference type="Proteomes" id="UP001597383">
    <property type="component" value="Unassembled WGS sequence"/>
</dbReference>
<keyword evidence="12" id="KW-1185">Reference proteome</keyword>
<evidence type="ECO:0000256" key="4">
    <source>
        <dbReference type="ARBA" id="ARBA00022679"/>
    </source>
</evidence>
<comment type="catalytic activity">
    <reaction evidence="1">
        <text>ATP + protein L-histidine = ADP + protein N-phospho-L-histidine.</text>
        <dbReference type="EC" id="2.7.13.3"/>
    </reaction>
</comment>
<keyword evidence="7" id="KW-0067">ATP-binding</keyword>
<dbReference type="SUPFAM" id="SSF55874">
    <property type="entry name" value="ATPase domain of HSP90 chaperone/DNA topoisomerase II/histidine kinase"/>
    <property type="match status" value="1"/>
</dbReference>
<dbReference type="EC" id="2.7.13.3" evidence="2"/>
<sequence>MKENRNSIIIFVGFSLITYGLAFPSFVDEWSVFIMDYIQGSILQLDSGRLVVTSFAYIAKYVLLFFFIYFGAMLVASALAKDLDSLSFPFIFITLTILVILLYNYVYNENFSYLGHMIILGIVLLLQLYIPKQKHFYIIFSIILFLTLVAVHWIHLIPALTRFGFGSNDLALSIKIADHYLTNNNLLNTLSTIFFLVFLVIAIILTFLIHLVNKQLHTFKKYQEREEELKETQIALVESTVYQEINMLVHDLKTPLVTLEGLISLLEMKMQHVKDEQTPPAYFSRLSQAIQKMNDMISEILYEDIKRYISVDELVEYVISHLSLNEQQIKLRIEIEENLPLLFINKIRFSRAISNLLENAITSFAGKKGYIHIHVKNISHRVLFRIEDNGPGIRSSHLENIWRDGFSTRNSSGLGLSFVKRIVENHGGEISVNSIPGSYTQMNILLPIHKEGEKVNEYDNLNRG</sequence>
<dbReference type="PANTHER" id="PTHR43547">
    <property type="entry name" value="TWO-COMPONENT HISTIDINE KINASE"/>
    <property type="match status" value="1"/>
</dbReference>
<feature type="transmembrane region" description="Helical" evidence="9">
    <location>
        <begin position="86"/>
        <end position="105"/>
    </location>
</feature>
<dbReference type="PROSITE" id="PS50109">
    <property type="entry name" value="HIS_KIN"/>
    <property type="match status" value="1"/>
</dbReference>
<evidence type="ECO:0000256" key="6">
    <source>
        <dbReference type="ARBA" id="ARBA00022777"/>
    </source>
</evidence>
<dbReference type="PRINTS" id="PR00344">
    <property type="entry name" value="BCTRLSENSOR"/>
</dbReference>
<dbReference type="InterPro" id="IPR036097">
    <property type="entry name" value="HisK_dim/P_sf"/>
</dbReference>
<keyword evidence="3" id="KW-0597">Phosphoprotein</keyword>
<name>A0ABW4VYE0_9BACI</name>
<organism evidence="11 12">
    <name type="scientific">Ornithinibacillus salinisoli</name>
    <dbReference type="NCBI Taxonomy" id="1848459"/>
    <lineage>
        <taxon>Bacteria</taxon>
        <taxon>Bacillati</taxon>
        <taxon>Bacillota</taxon>
        <taxon>Bacilli</taxon>
        <taxon>Bacillales</taxon>
        <taxon>Bacillaceae</taxon>
        <taxon>Ornithinibacillus</taxon>
    </lineage>
</organism>
<dbReference type="CDD" id="cd00075">
    <property type="entry name" value="HATPase"/>
    <property type="match status" value="1"/>
</dbReference>
<accession>A0ABW4VYE0</accession>
<dbReference type="InterPro" id="IPR003661">
    <property type="entry name" value="HisK_dim/P_dom"/>
</dbReference>